<dbReference type="PROSITE" id="PS00198">
    <property type="entry name" value="4FE4S_FER_1"/>
    <property type="match status" value="1"/>
</dbReference>
<name>A0A0D2HY69_9BACT</name>
<evidence type="ECO:0000256" key="2">
    <source>
        <dbReference type="ARBA" id="ARBA00022723"/>
    </source>
</evidence>
<evidence type="ECO:0000313" key="7">
    <source>
        <dbReference type="Proteomes" id="UP000032233"/>
    </source>
</evidence>
<sequence length="383" mass="41209">MPSPVFFADLRANYRQSFVNKIDALIKEVKMPERVGPKGLCALKIHFGELGNTAFIRPVYVRRFVEAAKKAGASPFLTDCNTLYRGARSDSVSHLHTAIHNGFAYSVTGAPLIIADGLRGQTVEKIPLDLPECSEALIGSEIAQADSLVSLAHFKGHELTGFGGTLKNLGMGAAGRQGKLFQHSNVSPKVKADRCLACGDCIRRCPAKAIKLIKRKPDQPAPAEAVAPDLLAQADPEKCIGCGDCILTCPTLAMSIQWDAQVPQLMRRMVAYTQAVLKGKEGRSVFFNFLTQISPGCDCNPFQDAPVVADLGLAASTDPVALDQASIDLVNQAQGMPGSCLEHALEPGGDKFKAIYPNVDWRVQLAYAEEIGLGSRKYDLVTV</sequence>
<dbReference type="Gene3D" id="3.30.70.20">
    <property type="match status" value="2"/>
</dbReference>
<dbReference type="InterPro" id="IPR007160">
    <property type="entry name" value="DUF362"/>
</dbReference>
<dbReference type="SUPFAM" id="SSF54862">
    <property type="entry name" value="4Fe-4S ferredoxins"/>
    <property type="match status" value="1"/>
</dbReference>
<protein>
    <submittedName>
        <fullName evidence="6">4Fe-4S ferredoxin</fullName>
    </submittedName>
</protein>
<dbReference type="InParanoid" id="A0A0D2HY69"/>
<evidence type="ECO:0000259" key="5">
    <source>
        <dbReference type="PROSITE" id="PS51379"/>
    </source>
</evidence>
<dbReference type="InterPro" id="IPR017900">
    <property type="entry name" value="4Fe4S_Fe_S_CS"/>
</dbReference>
<keyword evidence="2" id="KW-0479">Metal-binding</keyword>
<evidence type="ECO:0000313" key="6">
    <source>
        <dbReference type="EMBL" id="KIX15263.1"/>
    </source>
</evidence>
<dbReference type="PROSITE" id="PS51379">
    <property type="entry name" value="4FE4S_FER_2"/>
    <property type="match status" value="2"/>
</dbReference>
<dbReference type="PATRIC" id="fig|1429043.3.peg.721"/>
<dbReference type="PANTHER" id="PTHR24960:SF83">
    <property type="entry name" value="4FE-4S FERREDOXIN-TYPE DOMAIN-CONTAINING PROTEIN"/>
    <property type="match status" value="1"/>
</dbReference>
<dbReference type="Proteomes" id="UP000032233">
    <property type="component" value="Unassembled WGS sequence"/>
</dbReference>
<dbReference type="InterPro" id="IPR017896">
    <property type="entry name" value="4Fe4S_Fe-S-bd"/>
</dbReference>
<dbReference type="RefSeq" id="WP_044346699.1">
    <property type="nucleotide sequence ID" value="NZ_AZAC01000003.1"/>
</dbReference>
<dbReference type="InterPro" id="IPR050157">
    <property type="entry name" value="PSI_iron-sulfur_center"/>
</dbReference>
<keyword evidence="1" id="KW-0004">4Fe-4S</keyword>
<dbReference type="AlphaFoldDB" id="A0A0D2HY69"/>
<comment type="caution">
    <text evidence="6">The sequence shown here is derived from an EMBL/GenBank/DDBJ whole genome shotgun (WGS) entry which is preliminary data.</text>
</comment>
<dbReference type="PANTHER" id="PTHR24960">
    <property type="entry name" value="PHOTOSYSTEM I IRON-SULFUR CENTER-RELATED"/>
    <property type="match status" value="1"/>
</dbReference>
<keyword evidence="3" id="KW-0408">Iron</keyword>
<dbReference type="Pfam" id="PF12838">
    <property type="entry name" value="Fer4_7"/>
    <property type="match status" value="1"/>
</dbReference>
<evidence type="ECO:0000256" key="4">
    <source>
        <dbReference type="ARBA" id="ARBA00023014"/>
    </source>
</evidence>
<feature type="domain" description="4Fe-4S ferredoxin-type" evidence="5">
    <location>
        <begin position="230"/>
        <end position="259"/>
    </location>
</feature>
<keyword evidence="7" id="KW-1185">Reference proteome</keyword>
<reference evidence="6 7" key="1">
    <citation type="submission" date="2013-11" db="EMBL/GenBank/DDBJ databases">
        <title>Metagenomic analysis of a methanogenic consortium involved in long chain n-alkane degradation.</title>
        <authorList>
            <person name="Davidova I.A."/>
            <person name="Callaghan A.V."/>
            <person name="Wawrik B."/>
            <person name="Pruitt S."/>
            <person name="Marks C."/>
            <person name="Duncan K.E."/>
            <person name="Suflita J.M."/>
        </authorList>
    </citation>
    <scope>NUCLEOTIDE SEQUENCE [LARGE SCALE GENOMIC DNA]</scope>
    <source>
        <strain evidence="6 7">SPR</strain>
    </source>
</reference>
<dbReference type="EMBL" id="AZAC01000003">
    <property type="protein sequence ID" value="KIX15263.1"/>
    <property type="molecule type" value="Genomic_DNA"/>
</dbReference>
<keyword evidence="4" id="KW-0411">Iron-sulfur</keyword>
<feature type="domain" description="4Fe-4S ferredoxin-type" evidence="5">
    <location>
        <begin position="186"/>
        <end position="215"/>
    </location>
</feature>
<dbReference type="STRING" id="1429043.X474_03415"/>
<dbReference type="Pfam" id="PF04015">
    <property type="entry name" value="DUF362"/>
    <property type="match status" value="1"/>
</dbReference>
<evidence type="ECO:0000256" key="3">
    <source>
        <dbReference type="ARBA" id="ARBA00023004"/>
    </source>
</evidence>
<accession>A0A0D2HY69</accession>
<evidence type="ECO:0000256" key="1">
    <source>
        <dbReference type="ARBA" id="ARBA00022485"/>
    </source>
</evidence>
<gene>
    <name evidence="6" type="ORF">X474_03415</name>
</gene>
<proteinExistence type="predicted"/>
<dbReference type="OrthoDB" id="9781559at2"/>
<dbReference type="GO" id="GO:0046872">
    <property type="term" value="F:metal ion binding"/>
    <property type="evidence" value="ECO:0007669"/>
    <property type="project" value="UniProtKB-KW"/>
</dbReference>
<organism evidence="6 7">
    <name type="scientific">Dethiosulfatarculus sandiegensis</name>
    <dbReference type="NCBI Taxonomy" id="1429043"/>
    <lineage>
        <taxon>Bacteria</taxon>
        <taxon>Pseudomonadati</taxon>
        <taxon>Thermodesulfobacteriota</taxon>
        <taxon>Desulfarculia</taxon>
        <taxon>Desulfarculales</taxon>
        <taxon>Desulfarculaceae</taxon>
        <taxon>Dethiosulfatarculus</taxon>
    </lineage>
</organism>
<dbReference type="GO" id="GO:0051539">
    <property type="term" value="F:4 iron, 4 sulfur cluster binding"/>
    <property type="evidence" value="ECO:0007669"/>
    <property type="project" value="UniProtKB-KW"/>
</dbReference>